<keyword evidence="3" id="KW-1185">Reference proteome</keyword>
<protein>
    <recommendedName>
        <fullName evidence="4">DUF4177 domain-containing protein</fullName>
    </recommendedName>
</protein>
<feature type="signal peptide" evidence="1">
    <location>
        <begin position="1"/>
        <end position="26"/>
    </location>
</feature>
<dbReference type="Proteomes" id="UP000617145">
    <property type="component" value="Unassembled WGS sequence"/>
</dbReference>
<evidence type="ECO:0008006" key="4">
    <source>
        <dbReference type="Google" id="ProtNLM"/>
    </source>
</evidence>
<feature type="chain" id="PRO_5035246190" description="DUF4177 domain-containing protein" evidence="1">
    <location>
        <begin position="27"/>
        <end position="101"/>
    </location>
</feature>
<sequence length="101" mass="11054">MRSLCRMKQLFFTLCVALAVPGLARADCYVEYKAKQDDPLRLHYGISRLPGVTCPPRGEAAEALSGSLAQDGWTLLGVVATSTEEPGQKKRADAGAYYLRY</sequence>
<dbReference type="AlphaFoldDB" id="A0A8J2ZI73"/>
<gene>
    <name evidence="2" type="ORF">GCM10011415_12700</name>
</gene>
<evidence type="ECO:0000313" key="2">
    <source>
        <dbReference type="EMBL" id="GGG67241.1"/>
    </source>
</evidence>
<evidence type="ECO:0000256" key="1">
    <source>
        <dbReference type="SAM" id="SignalP"/>
    </source>
</evidence>
<name>A0A8J2ZI73_9RHOB</name>
<proteinExistence type="predicted"/>
<reference evidence="2" key="1">
    <citation type="journal article" date="2014" name="Int. J. Syst. Evol. Microbiol.">
        <title>Complete genome sequence of Corynebacterium casei LMG S-19264T (=DSM 44701T), isolated from a smear-ripened cheese.</title>
        <authorList>
            <consortium name="US DOE Joint Genome Institute (JGI-PGF)"/>
            <person name="Walter F."/>
            <person name="Albersmeier A."/>
            <person name="Kalinowski J."/>
            <person name="Ruckert C."/>
        </authorList>
    </citation>
    <scope>NUCLEOTIDE SEQUENCE</scope>
    <source>
        <strain evidence="2">CGMCC 1.15762</strain>
    </source>
</reference>
<organism evidence="2 3">
    <name type="scientific">Salipiger pallidus</name>
    <dbReference type="NCBI Taxonomy" id="1775170"/>
    <lineage>
        <taxon>Bacteria</taxon>
        <taxon>Pseudomonadati</taxon>
        <taxon>Pseudomonadota</taxon>
        <taxon>Alphaproteobacteria</taxon>
        <taxon>Rhodobacterales</taxon>
        <taxon>Roseobacteraceae</taxon>
        <taxon>Salipiger</taxon>
    </lineage>
</organism>
<accession>A0A8J2ZI73</accession>
<keyword evidence="1" id="KW-0732">Signal</keyword>
<dbReference type="EMBL" id="BMJV01000002">
    <property type="protein sequence ID" value="GGG67241.1"/>
    <property type="molecule type" value="Genomic_DNA"/>
</dbReference>
<reference evidence="2" key="2">
    <citation type="submission" date="2020-09" db="EMBL/GenBank/DDBJ databases">
        <authorList>
            <person name="Sun Q."/>
            <person name="Zhou Y."/>
        </authorList>
    </citation>
    <scope>NUCLEOTIDE SEQUENCE</scope>
    <source>
        <strain evidence="2">CGMCC 1.15762</strain>
    </source>
</reference>
<comment type="caution">
    <text evidence="2">The sequence shown here is derived from an EMBL/GenBank/DDBJ whole genome shotgun (WGS) entry which is preliminary data.</text>
</comment>
<evidence type="ECO:0000313" key="3">
    <source>
        <dbReference type="Proteomes" id="UP000617145"/>
    </source>
</evidence>